<evidence type="ECO:0000256" key="3">
    <source>
        <dbReference type="ARBA" id="ARBA00038149"/>
    </source>
</evidence>
<dbReference type="SMART" id="SM00449">
    <property type="entry name" value="SPRY"/>
    <property type="match status" value="1"/>
</dbReference>
<comment type="similarity">
    <text evidence="3">Belongs to the cclA family.</text>
</comment>
<dbReference type="GO" id="GO:0048188">
    <property type="term" value="C:Set1C/COMPASS complex"/>
    <property type="evidence" value="ECO:0007669"/>
    <property type="project" value="InterPro"/>
</dbReference>
<dbReference type="PROSITE" id="PS50188">
    <property type="entry name" value="B302_SPRY"/>
    <property type="match status" value="1"/>
</dbReference>
<dbReference type="PANTHER" id="PTHR10598">
    <property type="entry name" value="SET1/ASH2 HISTONE METHYLTRANSFERASE COMPLEX SUBUNIT ASH2"/>
    <property type="match status" value="1"/>
</dbReference>
<evidence type="ECO:0000313" key="6">
    <source>
        <dbReference type="EMBL" id="PGH23011.1"/>
    </source>
</evidence>
<feature type="compositionally biased region" description="Low complexity" evidence="4">
    <location>
        <begin position="61"/>
        <end position="75"/>
    </location>
</feature>
<dbReference type="EMBL" id="PDNA01000030">
    <property type="protein sequence ID" value="PGH23011.1"/>
    <property type="molecule type" value="Genomic_DNA"/>
</dbReference>
<dbReference type="PANTHER" id="PTHR10598:SF0">
    <property type="entry name" value="SET1_ASH2 HISTONE METHYLTRANSFERASE COMPLEX SUBUNIT ASH2"/>
    <property type="match status" value="1"/>
</dbReference>
<dbReference type="InterPro" id="IPR013320">
    <property type="entry name" value="ConA-like_dom_sf"/>
</dbReference>
<dbReference type="Proteomes" id="UP000224634">
    <property type="component" value="Unassembled WGS sequence"/>
</dbReference>
<protein>
    <recommendedName>
        <fullName evidence="5">B30.2/SPRY domain-containing protein</fullName>
    </recommendedName>
</protein>
<evidence type="ECO:0000313" key="7">
    <source>
        <dbReference type="Proteomes" id="UP000224634"/>
    </source>
</evidence>
<feature type="domain" description="B30.2/SPRY" evidence="5">
    <location>
        <begin position="208"/>
        <end position="398"/>
    </location>
</feature>
<comment type="subcellular location">
    <subcellularLocation>
        <location evidence="1">Nucleus</location>
    </subcellularLocation>
</comment>
<dbReference type="Gene3D" id="2.60.120.920">
    <property type="match status" value="1"/>
</dbReference>
<feature type="compositionally biased region" description="Gly residues" evidence="4">
    <location>
        <begin position="103"/>
        <end position="120"/>
    </location>
</feature>
<name>A0A2B7YPM2_POLH7</name>
<comment type="caution">
    <text evidence="6">The sequence shown here is derived from an EMBL/GenBank/DDBJ whole genome shotgun (WGS) entry which is preliminary data.</text>
</comment>
<sequence>MSLPQGAQSSTPTTALPPTIPITTTTASSSSSIAAAPTDLPSQHQQQLHQPANAPSPGPTPSTTTSTAAAKNGTTRAKRQKRDSRKKREAKGDADASSVTGTLAGGSSGGGGGAGGGTGTGTSSSSARDKKLAAGAASASAIPSAELGMLMPILLADPRPTDILHPRARQLNFAYEKESGACGGKKWEFYEIADKLSNRNGFRYTYAVADPGFPHIKYRQTDVPPYYSRFSFEDSPAAITFSADGLAVSTNEPWHSARANVCAREGSYYYEAKVISGITRGAPSGPSARGHVRLGFARREADLDVNVGVDCYGYGIRDANGEVVNRMRCEYFFPKDEAIYEGDVIGMLITLPPLWLHKKIVEGTYDPAVDGEHPRPSEPTTRAGAAVPTNLIRDRIPFHLKSDFLWQQSHIFPTKHLRDYAFNLKETPTYGPPSPTNTEDPSLRTLPGSSITIFKNGVRMGTPFNDLYAFLPPASRATNGSNNLGIGERENADDGMIGYFPTVSCHNGGAVECRFEEPWWFGPPPPSSSSTSVIEDAPPPPPPQLPVDDADGAVAVAVAGGASAARIHDIIIRPMGERFNDQIVEDILADIVDEVEAEFHGWNVEYPPDPILNGVGVHGPNGPATATAATEARAAGGVAGAAAVAGAGGFGAGAVIDDGASVSVSLGTGTGTPMQGSVAGETVGDEDVDMML</sequence>
<organism evidence="6 7">
    <name type="scientific">Polytolypa hystricis (strain UAMH7299)</name>
    <dbReference type="NCBI Taxonomy" id="1447883"/>
    <lineage>
        <taxon>Eukaryota</taxon>
        <taxon>Fungi</taxon>
        <taxon>Dikarya</taxon>
        <taxon>Ascomycota</taxon>
        <taxon>Pezizomycotina</taxon>
        <taxon>Eurotiomycetes</taxon>
        <taxon>Eurotiomycetidae</taxon>
        <taxon>Onygenales</taxon>
        <taxon>Onygenales incertae sedis</taxon>
        <taxon>Polytolypa</taxon>
    </lineage>
</organism>
<feature type="compositionally biased region" description="Acidic residues" evidence="4">
    <location>
        <begin position="683"/>
        <end position="692"/>
    </location>
</feature>
<dbReference type="InterPro" id="IPR043136">
    <property type="entry name" value="B30.2/SPRY_sf"/>
</dbReference>
<keyword evidence="2" id="KW-0539">Nucleus</keyword>
<evidence type="ECO:0000256" key="2">
    <source>
        <dbReference type="ARBA" id="ARBA00023242"/>
    </source>
</evidence>
<dbReference type="InterPro" id="IPR003877">
    <property type="entry name" value="SPRY_dom"/>
</dbReference>
<feature type="compositionally biased region" description="Basic residues" evidence="4">
    <location>
        <begin position="76"/>
        <end position="89"/>
    </location>
</feature>
<feature type="region of interest" description="Disordered" evidence="4">
    <location>
        <begin position="668"/>
        <end position="692"/>
    </location>
</feature>
<evidence type="ECO:0000256" key="1">
    <source>
        <dbReference type="ARBA" id="ARBA00004123"/>
    </source>
</evidence>
<dbReference type="AlphaFoldDB" id="A0A2B7YPM2"/>
<dbReference type="GO" id="GO:0000976">
    <property type="term" value="F:transcription cis-regulatory region binding"/>
    <property type="evidence" value="ECO:0007669"/>
    <property type="project" value="TreeGrafter"/>
</dbReference>
<evidence type="ECO:0000256" key="4">
    <source>
        <dbReference type="SAM" id="MobiDB-lite"/>
    </source>
</evidence>
<dbReference type="InterPro" id="IPR037353">
    <property type="entry name" value="ASH2"/>
</dbReference>
<dbReference type="CDD" id="cd12872">
    <property type="entry name" value="SPRY_Ash2"/>
    <property type="match status" value="1"/>
</dbReference>
<dbReference type="OrthoDB" id="10266026at2759"/>
<evidence type="ECO:0000259" key="5">
    <source>
        <dbReference type="PROSITE" id="PS50188"/>
    </source>
</evidence>
<feature type="compositionally biased region" description="Low complexity" evidence="4">
    <location>
        <begin position="9"/>
        <end position="53"/>
    </location>
</feature>
<gene>
    <name evidence="6" type="ORF">AJ80_02926</name>
</gene>
<dbReference type="STRING" id="1447883.A0A2B7YPM2"/>
<proteinExistence type="inferred from homology"/>
<feature type="region of interest" description="Disordered" evidence="4">
    <location>
        <begin position="1"/>
        <end position="127"/>
    </location>
</feature>
<dbReference type="SUPFAM" id="SSF49899">
    <property type="entry name" value="Concanavalin A-like lectins/glucanases"/>
    <property type="match status" value="1"/>
</dbReference>
<reference evidence="6 7" key="1">
    <citation type="submission" date="2017-10" db="EMBL/GenBank/DDBJ databases">
        <title>Comparative genomics in systemic dimorphic fungi from Ajellomycetaceae.</title>
        <authorList>
            <person name="Munoz J.F."/>
            <person name="Mcewen J.G."/>
            <person name="Clay O.K."/>
            <person name="Cuomo C.A."/>
        </authorList>
    </citation>
    <scope>NUCLEOTIDE SEQUENCE [LARGE SCALE GENOMIC DNA]</scope>
    <source>
        <strain evidence="6 7">UAMH7299</strain>
    </source>
</reference>
<keyword evidence="7" id="KW-1185">Reference proteome</keyword>
<dbReference type="InterPro" id="IPR001870">
    <property type="entry name" value="B30.2/SPRY"/>
</dbReference>
<accession>A0A2B7YPM2</accession>